<keyword evidence="2" id="KW-1133">Transmembrane helix</keyword>
<dbReference type="CDD" id="cd12087">
    <property type="entry name" value="TM_EGFR-like"/>
    <property type="match status" value="1"/>
</dbReference>
<sequence>MMTESRGYRRNQIVKCPTDKKAGIIAGAVIGGVIGLILLGVLVWWCMRRRNRGRSATRSLSVPFMTSRQRKEYKHLDESEHKAGEQSIREGVLENKAEGA</sequence>
<feature type="transmembrane region" description="Helical" evidence="2">
    <location>
        <begin position="24"/>
        <end position="45"/>
    </location>
</feature>
<feature type="compositionally biased region" description="Basic and acidic residues" evidence="1">
    <location>
        <begin position="74"/>
        <end position="100"/>
    </location>
</feature>
<keyword evidence="4" id="KW-1185">Reference proteome</keyword>
<gene>
    <name evidence="3" type="ORF">NP233_g4789</name>
</gene>
<accession>A0AAD5VU16</accession>
<dbReference type="AlphaFoldDB" id="A0AAD5VU16"/>
<keyword evidence="2" id="KW-0472">Membrane</keyword>
<evidence type="ECO:0000256" key="2">
    <source>
        <dbReference type="SAM" id="Phobius"/>
    </source>
</evidence>
<comment type="caution">
    <text evidence="3">The sequence shown here is derived from an EMBL/GenBank/DDBJ whole genome shotgun (WGS) entry which is preliminary data.</text>
</comment>
<proteinExistence type="predicted"/>
<evidence type="ECO:0000313" key="4">
    <source>
        <dbReference type="Proteomes" id="UP001213000"/>
    </source>
</evidence>
<evidence type="ECO:0000313" key="3">
    <source>
        <dbReference type="EMBL" id="KAJ3569835.1"/>
    </source>
</evidence>
<reference evidence="3" key="1">
    <citation type="submission" date="2022-07" db="EMBL/GenBank/DDBJ databases">
        <title>Genome Sequence of Leucocoprinus birnbaumii.</title>
        <authorList>
            <person name="Buettner E."/>
        </authorList>
    </citation>
    <scope>NUCLEOTIDE SEQUENCE</scope>
    <source>
        <strain evidence="3">VT141</strain>
    </source>
</reference>
<name>A0AAD5VU16_9AGAR</name>
<evidence type="ECO:0000256" key="1">
    <source>
        <dbReference type="SAM" id="MobiDB-lite"/>
    </source>
</evidence>
<dbReference type="EMBL" id="JANIEX010000267">
    <property type="protein sequence ID" value="KAJ3569835.1"/>
    <property type="molecule type" value="Genomic_DNA"/>
</dbReference>
<feature type="region of interest" description="Disordered" evidence="1">
    <location>
        <begin position="71"/>
        <end position="100"/>
    </location>
</feature>
<dbReference type="Proteomes" id="UP001213000">
    <property type="component" value="Unassembled WGS sequence"/>
</dbReference>
<organism evidence="3 4">
    <name type="scientific">Leucocoprinus birnbaumii</name>
    <dbReference type="NCBI Taxonomy" id="56174"/>
    <lineage>
        <taxon>Eukaryota</taxon>
        <taxon>Fungi</taxon>
        <taxon>Dikarya</taxon>
        <taxon>Basidiomycota</taxon>
        <taxon>Agaricomycotina</taxon>
        <taxon>Agaricomycetes</taxon>
        <taxon>Agaricomycetidae</taxon>
        <taxon>Agaricales</taxon>
        <taxon>Agaricineae</taxon>
        <taxon>Agaricaceae</taxon>
        <taxon>Leucocoprinus</taxon>
    </lineage>
</organism>
<keyword evidence="2" id="KW-0812">Transmembrane</keyword>
<protein>
    <submittedName>
        <fullName evidence="3">Uncharacterized protein</fullName>
    </submittedName>
</protein>